<sequence length="752" mass="82552">MENQRPIEKELVLIGGGHSHAIALRNFAMNPLPGVRITLISEQSNTPYSGMLPGHVAGHYTYEECHIDLRRLATAAQAQLYVDRAIGLDLDRNQVNCAGHPPVRFDILSIDIGSTPELPDVPGILDYSVPVKPWRFFLHQWQQVIDRVSQHPNQPISIGVVGGGAGGVELVLTIQHQLQQILQAAGQPLANLTMHLFHRGARVMTGHNARIRNRFQQILIQQGIHLHLKKTVLQVQKGKVFCESGFQVECDTIFWVTRASAPIWPQQSGIATDERGFIQVQPTLQSVSHPHIFAAGDIAAMVASPRPKAGVFAVRQGKPLAENLRRLLQGNKLQIYKPQSKFLSLISTGDRKAIMSWGALPLGNESAWLWRWKDAIDRKFMDQFREFLEMGPDVELPAENSIPMQCTGCGSKVGSPILEKTLSRLHQDYPPLRQDILVGLGGADDAAVVEVPPGQVMVHTLDYFRSLINDPFIFGQIAAHHSLSDLFAMGAEPQSALAMATLPYGSDQSLQETLYHLLAGATKVLQQAGAELVGGHTTEGAELAFGLACNGLIDRKGILSKHGIQPEQVLILTKPLGTGLIFAAAMRQQTRNLWIDSALQSMLQSNQAATQCFLEYQATACTDITGFGLIGHLSEMLRSSPIHVQLNLNSIPAMPGVAEIISQNIHSSLYPQNLKAGHWVANQDQFQTHPLWPLLFDPQTSGGLLATVPMEHASECLEDLEKVGYRQSSIIGKTVPMQPQTSSSRQQPIIIH</sequence>
<dbReference type="GO" id="GO:0016260">
    <property type="term" value="P:selenocysteine biosynthetic process"/>
    <property type="evidence" value="ECO:0007669"/>
    <property type="project" value="TreeGrafter"/>
</dbReference>
<dbReference type="KEGG" id="amr:AM1_1417"/>
<keyword evidence="2" id="KW-0547">Nucleotide-binding</keyword>
<dbReference type="CDD" id="cd02195">
    <property type="entry name" value="SelD"/>
    <property type="match status" value="1"/>
</dbReference>
<organism evidence="9 10">
    <name type="scientific">Acaryochloris marina (strain MBIC 11017)</name>
    <dbReference type="NCBI Taxonomy" id="329726"/>
    <lineage>
        <taxon>Bacteria</taxon>
        <taxon>Bacillati</taxon>
        <taxon>Cyanobacteriota</taxon>
        <taxon>Cyanophyceae</taxon>
        <taxon>Acaryochloridales</taxon>
        <taxon>Acaryochloridaceae</taxon>
        <taxon>Acaryochloris</taxon>
    </lineage>
</organism>
<dbReference type="EMBL" id="CP000828">
    <property type="protein sequence ID" value="ABW26448.1"/>
    <property type="molecule type" value="Genomic_DNA"/>
</dbReference>
<feature type="domain" description="PurM-like N-terminal" evidence="6">
    <location>
        <begin position="444"/>
        <end position="552"/>
    </location>
</feature>
<accession>B0C6M7</accession>
<reference evidence="9 10" key="1">
    <citation type="journal article" date="2008" name="Proc. Natl. Acad. Sci. U.S.A.">
        <title>Niche adaptation and genome expansion in the chlorophyll d-producing cyanobacterium Acaryochloris marina.</title>
        <authorList>
            <person name="Swingley W.D."/>
            <person name="Chen M."/>
            <person name="Cheung P.C."/>
            <person name="Conrad A.L."/>
            <person name="Dejesa L.C."/>
            <person name="Hao J."/>
            <person name="Honchak B.M."/>
            <person name="Karbach L.E."/>
            <person name="Kurdoglu A."/>
            <person name="Lahiri S."/>
            <person name="Mastrian S.D."/>
            <person name="Miyashita H."/>
            <person name="Page L."/>
            <person name="Ramakrishna P."/>
            <person name="Satoh S."/>
            <person name="Sattley W.M."/>
            <person name="Shimada Y."/>
            <person name="Taylor H.L."/>
            <person name="Tomo T."/>
            <person name="Tsuchiya T."/>
            <person name="Wang Z.T."/>
            <person name="Raymond J."/>
            <person name="Mimuro M."/>
            <person name="Blankenship R.E."/>
            <person name="Touchman J.W."/>
        </authorList>
    </citation>
    <scope>NUCLEOTIDE SEQUENCE [LARGE SCALE GENOMIC DNA]</scope>
    <source>
        <strain evidence="10">MBIC 11017</strain>
    </source>
</reference>
<dbReference type="Proteomes" id="UP000000268">
    <property type="component" value="Chromosome"/>
</dbReference>
<dbReference type="STRING" id="329726.AM1_1417"/>
<feature type="domain" description="FAD/NAD(P)-binding" evidence="8">
    <location>
        <begin position="10"/>
        <end position="317"/>
    </location>
</feature>
<evidence type="ECO:0000259" key="6">
    <source>
        <dbReference type="Pfam" id="PF00586"/>
    </source>
</evidence>
<dbReference type="InterPro" id="IPR036921">
    <property type="entry name" value="PurM-like_N_sf"/>
</dbReference>
<evidence type="ECO:0000256" key="3">
    <source>
        <dbReference type="ARBA" id="ARBA00022777"/>
    </source>
</evidence>
<evidence type="ECO:0000256" key="5">
    <source>
        <dbReference type="ARBA" id="ARBA00023266"/>
    </source>
</evidence>
<dbReference type="PANTHER" id="PTHR10256:SF0">
    <property type="entry name" value="INACTIVE SELENIDE, WATER DIKINASE-LIKE PROTEIN-RELATED"/>
    <property type="match status" value="1"/>
</dbReference>
<evidence type="ECO:0000313" key="10">
    <source>
        <dbReference type="Proteomes" id="UP000000268"/>
    </source>
</evidence>
<dbReference type="PANTHER" id="PTHR10256">
    <property type="entry name" value="SELENIDE, WATER DIKINASE"/>
    <property type="match status" value="1"/>
</dbReference>
<dbReference type="Gene3D" id="3.50.50.100">
    <property type="match status" value="1"/>
</dbReference>
<dbReference type="Pfam" id="PF00586">
    <property type="entry name" value="AIRS"/>
    <property type="match status" value="1"/>
</dbReference>
<evidence type="ECO:0000256" key="4">
    <source>
        <dbReference type="ARBA" id="ARBA00022840"/>
    </source>
</evidence>
<name>B0C6M7_ACAM1</name>
<dbReference type="InterPro" id="IPR004536">
    <property type="entry name" value="SPS/SelD"/>
</dbReference>
<dbReference type="Gene3D" id="3.90.650.10">
    <property type="entry name" value="PurM-like C-terminal domain"/>
    <property type="match status" value="1"/>
</dbReference>
<dbReference type="SUPFAM" id="SSF51905">
    <property type="entry name" value="FAD/NAD(P)-binding domain"/>
    <property type="match status" value="2"/>
</dbReference>
<dbReference type="GO" id="GO:0004756">
    <property type="term" value="F:selenide, water dikinase activity"/>
    <property type="evidence" value="ECO:0007669"/>
    <property type="project" value="TreeGrafter"/>
</dbReference>
<gene>
    <name evidence="9" type="primary">selD</name>
    <name evidence="9" type="ordered locus">AM1_1417</name>
</gene>
<dbReference type="RefSeq" id="WP_012161980.1">
    <property type="nucleotide sequence ID" value="NC_009925.1"/>
</dbReference>
<dbReference type="OrthoDB" id="9772934at2"/>
<dbReference type="InterPro" id="IPR036188">
    <property type="entry name" value="FAD/NAD-bd_sf"/>
</dbReference>
<evidence type="ECO:0000313" key="9">
    <source>
        <dbReference type="EMBL" id="ABW26448.1"/>
    </source>
</evidence>
<keyword evidence="10" id="KW-1185">Reference proteome</keyword>
<evidence type="ECO:0000259" key="7">
    <source>
        <dbReference type="Pfam" id="PF02769"/>
    </source>
</evidence>
<dbReference type="InterPro" id="IPR016188">
    <property type="entry name" value="PurM-like_N"/>
</dbReference>
<dbReference type="Gene3D" id="3.30.1330.10">
    <property type="entry name" value="PurM-like, N-terminal domain"/>
    <property type="match status" value="1"/>
</dbReference>
<keyword evidence="1" id="KW-0808">Transferase</keyword>
<dbReference type="GO" id="GO:0005524">
    <property type="term" value="F:ATP binding"/>
    <property type="evidence" value="ECO:0007669"/>
    <property type="project" value="UniProtKB-KW"/>
</dbReference>
<dbReference type="PRINTS" id="PR00368">
    <property type="entry name" value="FADPNR"/>
</dbReference>
<keyword evidence="4" id="KW-0067">ATP-binding</keyword>
<dbReference type="NCBIfam" id="TIGR00476">
    <property type="entry name" value="selD"/>
    <property type="match status" value="1"/>
</dbReference>
<protein>
    <submittedName>
        <fullName evidence="9">Selenide, water dikinase, putative</fullName>
    </submittedName>
</protein>
<dbReference type="PROSITE" id="PS00626">
    <property type="entry name" value="RCC1_2"/>
    <property type="match status" value="1"/>
</dbReference>
<dbReference type="Pfam" id="PF07992">
    <property type="entry name" value="Pyr_redox_2"/>
    <property type="match status" value="1"/>
</dbReference>
<dbReference type="SUPFAM" id="SSF55326">
    <property type="entry name" value="PurM N-terminal domain-like"/>
    <property type="match status" value="1"/>
</dbReference>
<dbReference type="InterPro" id="IPR010918">
    <property type="entry name" value="PurM-like_C_dom"/>
</dbReference>
<dbReference type="AlphaFoldDB" id="B0C6M7"/>
<dbReference type="NCBIfam" id="TIGR03169">
    <property type="entry name" value="Nterm_to_SelD"/>
    <property type="match status" value="1"/>
</dbReference>
<keyword evidence="3 9" id="KW-0418">Kinase</keyword>
<dbReference type="InterPro" id="IPR000408">
    <property type="entry name" value="Reg_chr_condens"/>
</dbReference>
<dbReference type="InterPro" id="IPR036676">
    <property type="entry name" value="PurM-like_C_sf"/>
</dbReference>
<dbReference type="Pfam" id="PF02769">
    <property type="entry name" value="AIRS_C"/>
    <property type="match status" value="1"/>
</dbReference>
<dbReference type="SUPFAM" id="SSF56042">
    <property type="entry name" value="PurM C-terminal domain-like"/>
    <property type="match status" value="1"/>
</dbReference>
<evidence type="ECO:0000259" key="8">
    <source>
        <dbReference type="Pfam" id="PF07992"/>
    </source>
</evidence>
<evidence type="ECO:0000256" key="1">
    <source>
        <dbReference type="ARBA" id="ARBA00022679"/>
    </source>
</evidence>
<proteinExistence type="predicted"/>
<dbReference type="eggNOG" id="COG0709">
    <property type="taxonomic scope" value="Bacteria"/>
</dbReference>
<dbReference type="GO" id="GO:0016491">
    <property type="term" value="F:oxidoreductase activity"/>
    <property type="evidence" value="ECO:0007669"/>
    <property type="project" value="InterPro"/>
</dbReference>
<evidence type="ECO:0000256" key="2">
    <source>
        <dbReference type="ARBA" id="ARBA00022741"/>
    </source>
</evidence>
<feature type="domain" description="PurM-like C-terminal" evidence="7">
    <location>
        <begin position="565"/>
        <end position="736"/>
    </location>
</feature>
<dbReference type="GO" id="GO:0005737">
    <property type="term" value="C:cytoplasm"/>
    <property type="evidence" value="ECO:0007669"/>
    <property type="project" value="TreeGrafter"/>
</dbReference>
<dbReference type="InterPro" id="IPR017584">
    <property type="entry name" value="Pyridine_nucleo_diS_OxRdtase_N"/>
</dbReference>
<keyword evidence="5" id="KW-0711">Selenium</keyword>
<dbReference type="eggNOG" id="COG1252">
    <property type="taxonomic scope" value="Bacteria"/>
</dbReference>
<dbReference type="HOGENOM" id="CLU_019558_0_0_3"/>
<dbReference type="InterPro" id="IPR023753">
    <property type="entry name" value="FAD/NAD-binding_dom"/>
</dbReference>